<name>A0A2G5UF56_9PELO</name>
<evidence type="ECO:0000256" key="1">
    <source>
        <dbReference type="SAM" id="SignalP"/>
    </source>
</evidence>
<dbReference type="OrthoDB" id="5794000at2759"/>
<comment type="caution">
    <text evidence="2">The sequence shown here is derived from an EMBL/GenBank/DDBJ whole genome shotgun (WGS) entry which is preliminary data.</text>
</comment>
<dbReference type="EMBL" id="PDUG01000003">
    <property type="protein sequence ID" value="PIC37856.1"/>
    <property type="molecule type" value="Genomic_DNA"/>
</dbReference>
<protein>
    <recommendedName>
        <fullName evidence="4">Receptor L-domain domain-containing protein</fullName>
    </recommendedName>
</protein>
<organism evidence="2 3">
    <name type="scientific">Caenorhabditis nigoni</name>
    <dbReference type="NCBI Taxonomy" id="1611254"/>
    <lineage>
        <taxon>Eukaryota</taxon>
        <taxon>Metazoa</taxon>
        <taxon>Ecdysozoa</taxon>
        <taxon>Nematoda</taxon>
        <taxon>Chromadorea</taxon>
        <taxon>Rhabditida</taxon>
        <taxon>Rhabditina</taxon>
        <taxon>Rhabditomorpha</taxon>
        <taxon>Rhabditoidea</taxon>
        <taxon>Rhabditidae</taxon>
        <taxon>Peloderinae</taxon>
        <taxon>Caenorhabditis</taxon>
    </lineage>
</organism>
<keyword evidence="3" id="KW-1185">Reference proteome</keyword>
<dbReference type="AlphaFoldDB" id="A0A2G5UF56"/>
<feature type="signal peptide" evidence="1">
    <location>
        <begin position="1"/>
        <end position="23"/>
    </location>
</feature>
<keyword evidence="1" id="KW-0732">Signal</keyword>
<sequence>MPTFRFSLKFLFWFFGIFCTSETIKYTDSVIEFKCPLSRKPISFQDYHDFVKSSPDNSTEYWTDCLLPDYSCAKIKVPKLGHLFACIPDFGEIRPAFFDFFKPTGIHKVILEDYFSLAKGCSKIENDFTETTITTVTYRNLTFVTELSCCKGPECFGRNWEKIWDDNDYASGEFHPRDNIFWYTSISVTATLLSLFIGKSSFLGYQRLKEQLVLESLKTISRTLKEADDEDKITRRAAIANMFRIRRRKKKADVHCTDASSQKTDSVQALIRSNKK</sequence>
<accession>A0A2G5UF56</accession>
<gene>
    <name evidence="2" type="primary">Cnig_chr_III.g10056</name>
    <name evidence="2" type="ORF">B9Z55_010056</name>
</gene>
<evidence type="ECO:0008006" key="4">
    <source>
        <dbReference type="Google" id="ProtNLM"/>
    </source>
</evidence>
<evidence type="ECO:0000313" key="3">
    <source>
        <dbReference type="Proteomes" id="UP000230233"/>
    </source>
</evidence>
<feature type="chain" id="PRO_5013808201" description="Receptor L-domain domain-containing protein" evidence="1">
    <location>
        <begin position="24"/>
        <end position="276"/>
    </location>
</feature>
<reference evidence="3" key="1">
    <citation type="submission" date="2017-10" db="EMBL/GenBank/DDBJ databases">
        <title>Rapid genome shrinkage in a self-fertile nematode reveals novel sperm competition proteins.</title>
        <authorList>
            <person name="Yin D."/>
            <person name="Schwarz E.M."/>
            <person name="Thomas C.G."/>
            <person name="Felde R.L."/>
            <person name="Korf I.F."/>
            <person name="Cutter A.D."/>
            <person name="Schartner C.M."/>
            <person name="Ralston E.J."/>
            <person name="Meyer B.J."/>
            <person name="Haag E.S."/>
        </authorList>
    </citation>
    <scope>NUCLEOTIDE SEQUENCE [LARGE SCALE GENOMIC DNA]</scope>
    <source>
        <strain evidence="3">JU1422</strain>
    </source>
</reference>
<evidence type="ECO:0000313" key="2">
    <source>
        <dbReference type="EMBL" id="PIC37856.1"/>
    </source>
</evidence>
<proteinExistence type="predicted"/>
<dbReference type="Proteomes" id="UP000230233">
    <property type="component" value="Chromosome III"/>
</dbReference>